<dbReference type="GO" id="GO:0016746">
    <property type="term" value="F:acyltransferase activity"/>
    <property type="evidence" value="ECO:0007669"/>
    <property type="project" value="UniProtKB-KW"/>
</dbReference>
<dbReference type="AlphaFoldDB" id="A0A0S7WL77"/>
<name>A0A0S7WL77_UNCT6</name>
<evidence type="ECO:0000256" key="3">
    <source>
        <dbReference type="ARBA" id="ARBA00022519"/>
    </source>
</evidence>
<keyword evidence="6" id="KW-0012">Acyltransferase</keyword>
<dbReference type="EMBL" id="LIZT01000009">
    <property type="protein sequence ID" value="KPJ50941.1"/>
    <property type="molecule type" value="Genomic_DNA"/>
</dbReference>
<evidence type="ECO:0000256" key="6">
    <source>
        <dbReference type="ARBA" id="ARBA00023315"/>
    </source>
</evidence>
<dbReference type="PIRSF" id="PIRSF026649">
    <property type="entry name" value="MsbB"/>
    <property type="match status" value="1"/>
</dbReference>
<dbReference type="Proteomes" id="UP000051124">
    <property type="component" value="Unassembled WGS sequence"/>
</dbReference>
<evidence type="ECO:0000313" key="7">
    <source>
        <dbReference type="EMBL" id="KPJ50941.1"/>
    </source>
</evidence>
<dbReference type="PROSITE" id="PS51257">
    <property type="entry name" value="PROKAR_LIPOPROTEIN"/>
    <property type="match status" value="1"/>
</dbReference>
<keyword evidence="4" id="KW-0808">Transferase</keyword>
<organism evidence="7 8">
    <name type="scientific">candidate division TA06 bacterium DG_26</name>
    <dbReference type="NCBI Taxonomy" id="1703771"/>
    <lineage>
        <taxon>Bacteria</taxon>
        <taxon>Bacteria division TA06</taxon>
    </lineage>
</organism>
<protein>
    <recommendedName>
        <fullName evidence="9">Lipid A biosynthesis acyltransferase</fullName>
    </recommendedName>
</protein>
<proteinExistence type="predicted"/>
<keyword evidence="3" id="KW-0997">Cell inner membrane</keyword>
<comment type="subcellular location">
    <subcellularLocation>
        <location evidence="1">Cell inner membrane</location>
    </subcellularLocation>
</comment>
<keyword evidence="5" id="KW-0472">Membrane</keyword>
<evidence type="ECO:0000256" key="4">
    <source>
        <dbReference type="ARBA" id="ARBA00022679"/>
    </source>
</evidence>
<accession>A0A0S7WL77</accession>
<dbReference type="PANTHER" id="PTHR30606">
    <property type="entry name" value="LIPID A BIOSYNTHESIS LAUROYL ACYLTRANSFERASE"/>
    <property type="match status" value="1"/>
</dbReference>
<reference evidence="7 8" key="1">
    <citation type="journal article" date="2015" name="Microbiome">
        <title>Genomic resolution of linkages in carbon, nitrogen, and sulfur cycling among widespread estuary sediment bacteria.</title>
        <authorList>
            <person name="Baker B.J."/>
            <person name="Lazar C.S."/>
            <person name="Teske A.P."/>
            <person name="Dick G.J."/>
        </authorList>
    </citation>
    <scope>NUCLEOTIDE SEQUENCE [LARGE SCALE GENOMIC DNA]</scope>
    <source>
        <strain evidence="7">DG_26</strain>
    </source>
</reference>
<dbReference type="CDD" id="cd07984">
    <property type="entry name" value="LPLAT_LABLAT-like"/>
    <property type="match status" value="1"/>
</dbReference>
<comment type="caution">
    <text evidence="7">The sequence shown here is derived from an EMBL/GenBank/DDBJ whole genome shotgun (WGS) entry which is preliminary data.</text>
</comment>
<evidence type="ECO:0008006" key="9">
    <source>
        <dbReference type="Google" id="ProtNLM"/>
    </source>
</evidence>
<dbReference type="GO" id="GO:0009247">
    <property type="term" value="P:glycolipid biosynthetic process"/>
    <property type="evidence" value="ECO:0007669"/>
    <property type="project" value="UniProtKB-ARBA"/>
</dbReference>
<dbReference type="PANTHER" id="PTHR30606:SF10">
    <property type="entry name" value="PHOSPHATIDYLINOSITOL MANNOSIDE ACYLTRANSFERASE"/>
    <property type="match status" value="1"/>
</dbReference>
<sequence length="288" mass="32970">MRLRKRVKRFSIYVGVVLLLSCARVLPRRVTQSLLLSLGFLLFFLWKKVRMTMVTNLQKVYGDLIDARRFAFHTVMNLSRNVADFLSLPRMTDEEFEDFITVEGSTNVNRALATGRGIIAIGCHLGAWELIPAYFSQKGYRVNVVSRDFYDGRVGKAIDRIRESRGTQIIRREGSLTRVVRALKRGECVAVLIDQHTGTKGVWIDFMGRPAYAPLGVAVLAQQTGSVLLPVAIHRNSRGHTIMVDPPFFLDDSDLSEGVERCSKAVEKFITRYPKEWVWMHDRWRDYS</sequence>
<evidence type="ECO:0000313" key="8">
    <source>
        <dbReference type="Proteomes" id="UP000051124"/>
    </source>
</evidence>
<dbReference type="Pfam" id="PF03279">
    <property type="entry name" value="Lip_A_acyltrans"/>
    <property type="match status" value="1"/>
</dbReference>
<evidence type="ECO:0000256" key="2">
    <source>
        <dbReference type="ARBA" id="ARBA00022475"/>
    </source>
</evidence>
<evidence type="ECO:0000256" key="5">
    <source>
        <dbReference type="ARBA" id="ARBA00023136"/>
    </source>
</evidence>
<dbReference type="InterPro" id="IPR004960">
    <property type="entry name" value="LipA_acyltrans"/>
</dbReference>
<dbReference type="GO" id="GO:0005886">
    <property type="term" value="C:plasma membrane"/>
    <property type="evidence" value="ECO:0007669"/>
    <property type="project" value="UniProtKB-SubCell"/>
</dbReference>
<evidence type="ECO:0000256" key="1">
    <source>
        <dbReference type="ARBA" id="ARBA00004533"/>
    </source>
</evidence>
<keyword evidence="2" id="KW-1003">Cell membrane</keyword>
<gene>
    <name evidence="7" type="ORF">AMJ40_01305</name>
</gene>